<accession>W8P7A0</accession>
<dbReference type="AlphaFoldDB" id="W8P7A0"/>
<dbReference type="HOGENOM" id="CLU_827992_0_0_2"/>
<evidence type="ECO:0000313" key="3">
    <source>
        <dbReference type="EMBL" id="AHL23440.1"/>
    </source>
</evidence>
<dbReference type="eggNOG" id="arCOG10032">
    <property type="taxonomic scope" value="Archaea"/>
</dbReference>
<dbReference type="RefSeq" id="WP_042692118.1">
    <property type="nucleotide sequence ID" value="NZ_CP007264.1"/>
</dbReference>
<dbReference type="OrthoDB" id="101208at2157"/>
<feature type="compositionally biased region" description="Basic and acidic residues" evidence="1">
    <location>
        <begin position="374"/>
        <end position="389"/>
    </location>
</feature>
<keyword evidence="2" id="KW-0812">Transmembrane</keyword>
<dbReference type="Proteomes" id="UP000019434">
    <property type="component" value="Chromosome"/>
</dbReference>
<protein>
    <submittedName>
        <fullName evidence="3">Uncharacterized protein</fullName>
    </submittedName>
</protein>
<evidence type="ECO:0000313" key="4">
    <source>
        <dbReference type="Proteomes" id="UP000019434"/>
    </source>
</evidence>
<dbReference type="KEGG" id="tnu:BD01_1838"/>
<dbReference type="STRING" id="195522.BD01_1838"/>
<organism evidence="3 4">
    <name type="scientific">Thermococcus nautili</name>
    <dbReference type="NCBI Taxonomy" id="195522"/>
    <lineage>
        <taxon>Archaea</taxon>
        <taxon>Methanobacteriati</taxon>
        <taxon>Methanobacteriota</taxon>
        <taxon>Thermococci</taxon>
        <taxon>Thermococcales</taxon>
        <taxon>Thermococcaceae</taxon>
        <taxon>Thermococcus</taxon>
    </lineage>
</organism>
<feature type="region of interest" description="Disordered" evidence="1">
    <location>
        <begin position="367"/>
        <end position="404"/>
    </location>
</feature>
<dbReference type="GeneID" id="24958423"/>
<feature type="transmembrane region" description="Helical" evidence="2">
    <location>
        <begin position="341"/>
        <end position="360"/>
    </location>
</feature>
<keyword evidence="2" id="KW-0472">Membrane</keyword>
<proteinExistence type="predicted"/>
<name>W8P7A0_9EURY</name>
<reference evidence="3 4" key="1">
    <citation type="submission" date="2014-02" db="EMBL/GenBank/DDBJ databases">
        <title>Genome Sequence of an Hyperthermophilic Archaeon, Thermococcus nautili 30-1, producing viral vesicles.</title>
        <authorList>
            <person name="Oberto J."/>
            <person name="Gaudin M."/>
            <person name="Cossu M."/>
            <person name="Gorlas A."/>
            <person name="Slesarev A."/>
            <person name="Marguet E."/>
            <person name="Forterre P."/>
        </authorList>
    </citation>
    <scope>NUCLEOTIDE SEQUENCE [LARGE SCALE GENOMIC DNA]</scope>
    <source>
        <strain evidence="3 4">30-1</strain>
    </source>
</reference>
<keyword evidence="2" id="KW-1133">Transmembrane helix</keyword>
<feature type="compositionally biased region" description="Acidic residues" evidence="1">
    <location>
        <begin position="395"/>
        <end position="404"/>
    </location>
</feature>
<evidence type="ECO:0000256" key="1">
    <source>
        <dbReference type="SAM" id="MobiDB-lite"/>
    </source>
</evidence>
<evidence type="ECO:0000256" key="2">
    <source>
        <dbReference type="SAM" id="Phobius"/>
    </source>
</evidence>
<sequence>MKGKFSVLLAVMILLSTVPLGASAGEDKSINLFDVSIFLRVSQMNINGSLVWAGSFTIEANLVNRTFVDYLNSLAKVNETNATREFANLVYGVVYESFKDFINGRLSDSNMSAVIYVPPGGPVQVTSKWKAVIRFTLTPFFVNEDGKYLTCPYYGSMRMKFLGVVYPFKWRRFTLVLPKDYDIYTLVPAPKELVDNVAVWEDGDYFPMIKLYNPVYRLVQFLNSTKRYLSVSFDPTEGLVYFNATFVGANATSSVESTLLTSFRETMHPLSISAKKIPNGLKVIGVVKPQVSVKKSWRSVQWLVVVKLPGRFDNITVIGGKYQLGPGDTLIMEFKQERNTYLYAIAGAGVILIAGIVLFLRKRSRASEGLGGENEEKGAESVGEAREEGVLLEESPGEGDGDEP</sequence>
<dbReference type="EMBL" id="CP007264">
    <property type="protein sequence ID" value="AHL23440.1"/>
    <property type="molecule type" value="Genomic_DNA"/>
</dbReference>
<keyword evidence="4" id="KW-1185">Reference proteome</keyword>
<gene>
    <name evidence="3" type="ORF">BD01_1838</name>
</gene>